<dbReference type="HOGENOM" id="CLU_1977563_0_0_4"/>
<dbReference type="AlphaFoldDB" id="W8WWW8"/>
<reference evidence="2 3" key="1">
    <citation type="journal article" date="2014" name="BMC Microbiol.">
        <title>The oxygen-independent metabolism of cyclic monoterpenes in Castellaniella defragrans 65Phen.</title>
        <authorList>
            <person name="Petasch J."/>
            <person name="Disch E.M."/>
            <person name="Markert S."/>
            <person name="Becher D."/>
            <person name="Schweder T."/>
            <person name="Huttel B."/>
            <person name="Reinhardt R."/>
            <person name="Harder J."/>
        </authorList>
    </citation>
    <scope>NUCLEOTIDE SEQUENCE [LARGE SCALE GENOMIC DNA]</scope>
    <source>
        <strain evidence="2">65Phen</strain>
    </source>
</reference>
<evidence type="ECO:0000256" key="1">
    <source>
        <dbReference type="SAM" id="MobiDB-lite"/>
    </source>
</evidence>
<evidence type="ECO:0000313" key="3">
    <source>
        <dbReference type="Proteomes" id="UP000019805"/>
    </source>
</evidence>
<protein>
    <submittedName>
        <fullName evidence="2">Uncharacterized protein</fullName>
    </submittedName>
</protein>
<dbReference type="KEGG" id="cdn:BN940_08031"/>
<proteinExistence type="predicted"/>
<keyword evidence="3" id="KW-1185">Reference proteome</keyword>
<dbReference type="PATRIC" id="fig|1437824.5.peg.1585"/>
<dbReference type="EMBL" id="HG916765">
    <property type="protein sequence ID" value="CDM24069.1"/>
    <property type="molecule type" value="Genomic_DNA"/>
</dbReference>
<sequence>MAMRHVAGAAVARPAAFDEGQGWIAPERCGGIAARNGGRGPGFRCVHCISPCSIGRRRRERGRGGDGARPAGEGSTGADLAGVGLAGEGLTGVGLADVASDNHLVRIGMSSVFRGWRPPEAHQAVT</sequence>
<dbReference type="Proteomes" id="UP000019805">
    <property type="component" value="Chromosome"/>
</dbReference>
<evidence type="ECO:0000313" key="2">
    <source>
        <dbReference type="EMBL" id="CDM24069.1"/>
    </source>
</evidence>
<gene>
    <name evidence="2" type="ORF">BN940_08031</name>
</gene>
<organism evidence="2 3">
    <name type="scientific">Castellaniella defragrans (strain DSM 12143 / CCUG 39792 / 65Phen)</name>
    <name type="common">Alcaligenes defragrans</name>
    <dbReference type="NCBI Taxonomy" id="1437824"/>
    <lineage>
        <taxon>Bacteria</taxon>
        <taxon>Pseudomonadati</taxon>
        <taxon>Pseudomonadota</taxon>
        <taxon>Betaproteobacteria</taxon>
        <taxon>Burkholderiales</taxon>
        <taxon>Alcaligenaceae</taxon>
        <taxon>Castellaniella</taxon>
    </lineage>
</organism>
<name>W8WWW8_CASD6</name>
<feature type="region of interest" description="Disordered" evidence="1">
    <location>
        <begin position="56"/>
        <end position="80"/>
    </location>
</feature>
<accession>W8WWW8</accession>
<dbReference type="STRING" id="1437824.BN940_08031"/>